<evidence type="ECO:0000256" key="2">
    <source>
        <dbReference type="PROSITE-ProRule" id="PRU00335"/>
    </source>
</evidence>
<dbReference type="InterPro" id="IPR036271">
    <property type="entry name" value="Tet_transcr_reg_TetR-rel_C_sf"/>
</dbReference>
<feature type="DNA-binding region" description="H-T-H motif" evidence="2">
    <location>
        <begin position="33"/>
        <end position="52"/>
    </location>
</feature>
<dbReference type="InterPro" id="IPR001647">
    <property type="entry name" value="HTH_TetR"/>
</dbReference>
<dbReference type="Proteomes" id="UP000199527">
    <property type="component" value="Unassembled WGS sequence"/>
</dbReference>
<dbReference type="InterPro" id="IPR050624">
    <property type="entry name" value="HTH-type_Tx_Regulator"/>
</dbReference>
<dbReference type="Pfam" id="PF00440">
    <property type="entry name" value="TetR_N"/>
    <property type="match status" value="1"/>
</dbReference>
<evidence type="ECO:0000256" key="1">
    <source>
        <dbReference type="ARBA" id="ARBA00023125"/>
    </source>
</evidence>
<reference evidence="5" key="1">
    <citation type="submission" date="2016-10" db="EMBL/GenBank/DDBJ databases">
        <authorList>
            <person name="Varghese N."/>
            <person name="Submissions S."/>
        </authorList>
    </citation>
    <scope>NUCLEOTIDE SEQUENCE [LARGE SCALE GENOMIC DNA]</scope>
    <source>
        <strain evidence="5">DSM 23317</strain>
    </source>
</reference>
<evidence type="ECO:0000313" key="4">
    <source>
        <dbReference type="EMBL" id="SDI55904.1"/>
    </source>
</evidence>
<dbReference type="SUPFAM" id="SSF46689">
    <property type="entry name" value="Homeodomain-like"/>
    <property type="match status" value="1"/>
</dbReference>
<dbReference type="AlphaFoldDB" id="A0A1G8LJP5"/>
<dbReference type="PROSITE" id="PS50977">
    <property type="entry name" value="HTH_TETR_2"/>
    <property type="match status" value="1"/>
</dbReference>
<evidence type="ECO:0000259" key="3">
    <source>
        <dbReference type="PROSITE" id="PS50977"/>
    </source>
</evidence>
<dbReference type="PANTHER" id="PTHR43479">
    <property type="entry name" value="ACREF/ENVCD OPERON REPRESSOR-RELATED"/>
    <property type="match status" value="1"/>
</dbReference>
<dbReference type="EMBL" id="FNEM01000002">
    <property type="protein sequence ID" value="SDI55904.1"/>
    <property type="molecule type" value="Genomic_DNA"/>
</dbReference>
<dbReference type="OrthoDB" id="5816932at2"/>
<organism evidence="4 5">
    <name type="scientific">Ferrimonas sediminum</name>
    <dbReference type="NCBI Taxonomy" id="718193"/>
    <lineage>
        <taxon>Bacteria</taxon>
        <taxon>Pseudomonadati</taxon>
        <taxon>Pseudomonadota</taxon>
        <taxon>Gammaproteobacteria</taxon>
        <taxon>Alteromonadales</taxon>
        <taxon>Ferrimonadaceae</taxon>
        <taxon>Ferrimonas</taxon>
    </lineage>
</organism>
<proteinExistence type="predicted"/>
<dbReference type="InterPro" id="IPR009057">
    <property type="entry name" value="Homeodomain-like_sf"/>
</dbReference>
<keyword evidence="1 2" id="KW-0238">DNA-binding</keyword>
<dbReference type="GO" id="GO:0003677">
    <property type="term" value="F:DNA binding"/>
    <property type="evidence" value="ECO:0007669"/>
    <property type="project" value="UniProtKB-UniRule"/>
</dbReference>
<feature type="domain" description="HTH tetR-type" evidence="3">
    <location>
        <begin position="10"/>
        <end position="70"/>
    </location>
</feature>
<accession>A0A1G8LJP5</accession>
<dbReference type="RefSeq" id="WP_090361627.1">
    <property type="nucleotide sequence ID" value="NZ_FNEM01000002.1"/>
</dbReference>
<evidence type="ECO:0000313" key="5">
    <source>
        <dbReference type="Proteomes" id="UP000199527"/>
    </source>
</evidence>
<gene>
    <name evidence="4" type="ORF">SAMN04488540_10284</name>
</gene>
<dbReference type="SUPFAM" id="SSF48498">
    <property type="entry name" value="Tetracyclin repressor-like, C-terminal domain"/>
    <property type="match status" value="1"/>
</dbReference>
<dbReference type="PANTHER" id="PTHR43479:SF11">
    <property type="entry name" value="ACREF_ENVCD OPERON REPRESSOR-RELATED"/>
    <property type="match status" value="1"/>
</dbReference>
<keyword evidence="5" id="KW-1185">Reference proteome</keyword>
<name>A0A1G8LJP5_9GAMM</name>
<protein>
    <submittedName>
        <fullName evidence="4">Transcriptional regulator, TetR family</fullName>
    </submittedName>
</protein>
<dbReference type="Gene3D" id="1.10.357.10">
    <property type="entry name" value="Tetracycline Repressor, domain 2"/>
    <property type="match status" value="1"/>
</dbReference>
<dbReference type="PRINTS" id="PR00455">
    <property type="entry name" value="HTHTETR"/>
</dbReference>
<sequence>MARKTKAEAEKTRQLLLDAALKLFSENGVAKTTLAQIASACGMTRGAIYWHFEDKAAMLHALFERSISPEMERLWRSMADEGVDPLECLLKASRSFWHELTRESNMRQVMMLYRQAEMVPELSGKLDELHSQEDCHMQQALQMAYDRGKLYPGMSVSTAFLLFNAMHDGLIRLICSPRQCMQGVDLDVVLDELIDGVGRAVRAPT</sequence>